<evidence type="ECO:0000256" key="3">
    <source>
        <dbReference type="ARBA" id="ARBA00022679"/>
    </source>
</evidence>
<keyword evidence="3" id="KW-0808">Transferase</keyword>
<comment type="caution">
    <text evidence="11">The sequence shown here is derived from an EMBL/GenBank/DDBJ whole genome shotgun (WGS) entry which is preliminary data.</text>
</comment>
<keyword evidence="7" id="KW-0862">Zinc</keyword>
<dbReference type="EC" id="2.3.2.27" evidence="2"/>
<reference evidence="11" key="2">
    <citation type="submission" date="2017-10" db="EMBL/GenBank/DDBJ databases">
        <title>Ladona fulva Genome sequencing and assembly.</title>
        <authorList>
            <person name="Murali S."/>
            <person name="Richards S."/>
            <person name="Bandaranaike D."/>
            <person name="Bellair M."/>
            <person name="Blankenburg K."/>
            <person name="Chao H."/>
            <person name="Dinh H."/>
            <person name="Doddapaneni H."/>
            <person name="Dugan-Rocha S."/>
            <person name="Elkadiri S."/>
            <person name="Gnanaolivu R."/>
            <person name="Hernandez B."/>
            <person name="Skinner E."/>
            <person name="Javaid M."/>
            <person name="Lee S."/>
            <person name="Li M."/>
            <person name="Ming W."/>
            <person name="Munidasa M."/>
            <person name="Muniz J."/>
            <person name="Nguyen L."/>
            <person name="Hughes D."/>
            <person name="Osuji N."/>
            <person name="Pu L.-L."/>
            <person name="Puazo M."/>
            <person name="Qu C."/>
            <person name="Quiroz J."/>
            <person name="Raj R."/>
            <person name="Weissenberger G."/>
            <person name="Xin Y."/>
            <person name="Zou X."/>
            <person name="Han Y."/>
            <person name="Worley K."/>
            <person name="Muzny D."/>
            <person name="Gibbs R."/>
        </authorList>
    </citation>
    <scope>NUCLEOTIDE SEQUENCE</scope>
    <source>
        <strain evidence="11">Sampled in the wild</strain>
    </source>
</reference>
<accession>A0A8K0P666</accession>
<proteinExistence type="predicted"/>
<dbReference type="Pfam" id="PF13639">
    <property type="entry name" value="zf-RING_2"/>
    <property type="match status" value="1"/>
</dbReference>
<sequence>MKQSHQLACRTTMAEALVEDSITRFFCHRCNESINQVLPEFKCPICESGFIEELGVNEPSDDGSDSELDNSEAFSLEQIIRGAGRANENLRSRRNGRGSVQTNPFDHLIQDVMINLTSFNWSAGGNGRGNGPVFFLGNPGDYAWGREGLDAIVTHLLNQMDGTGPPPLAKEKIEEIPVVNIMKDQVGEPVRKLKCEHVYHENCIIPWLKLHGTCPICRKTLCDEAGEDKDQSQGGPNVQNSLAALFRYTAAQSSVNRSNPSFSFSQSSSNSSASSSSGSSGDSSQVSDQNHDFHITDLE</sequence>
<keyword evidence="4" id="KW-0479">Metal-binding</keyword>
<dbReference type="Proteomes" id="UP000792457">
    <property type="component" value="Unassembled WGS sequence"/>
</dbReference>
<keyword evidence="5 8" id="KW-0863">Zinc-finger</keyword>
<evidence type="ECO:0000256" key="7">
    <source>
        <dbReference type="ARBA" id="ARBA00022833"/>
    </source>
</evidence>
<feature type="region of interest" description="Disordered" evidence="9">
    <location>
        <begin position="256"/>
        <end position="299"/>
    </location>
</feature>
<dbReference type="InterPro" id="IPR001841">
    <property type="entry name" value="Znf_RING"/>
</dbReference>
<feature type="compositionally biased region" description="Low complexity" evidence="9">
    <location>
        <begin position="258"/>
        <end position="288"/>
    </location>
</feature>
<feature type="domain" description="RING-type" evidence="10">
    <location>
        <begin position="193"/>
        <end position="218"/>
    </location>
</feature>
<evidence type="ECO:0000259" key="10">
    <source>
        <dbReference type="PROSITE" id="PS50089"/>
    </source>
</evidence>
<evidence type="ECO:0000256" key="9">
    <source>
        <dbReference type="SAM" id="MobiDB-lite"/>
    </source>
</evidence>
<organism evidence="11 12">
    <name type="scientific">Ladona fulva</name>
    <name type="common">Scarce chaser dragonfly</name>
    <name type="synonym">Libellula fulva</name>
    <dbReference type="NCBI Taxonomy" id="123851"/>
    <lineage>
        <taxon>Eukaryota</taxon>
        <taxon>Metazoa</taxon>
        <taxon>Ecdysozoa</taxon>
        <taxon>Arthropoda</taxon>
        <taxon>Hexapoda</taxon>
        <taxon>Insecta</taxon>
        <taxon>Pterygota</taxon>
        <taxon>Palaeoptera</taxon>
        <taxon>Odonata</taxon>
        <taxon>Epiprocta</taxon>
        <taxon>Anisoptera</taxon>
        <taxon>Libelluloidea</taxon>
        <taxon>Libellulidae</taxon>
        <taxon>Ladona</taxon>
    </lineage>
</organism>
<dbReference type="PANTHER" id="PTHR15710">
    <property type="entry name" value="E3 UBIQUITIN-PROTEIN LIGASE PRAJA"/>
    <property type="match status" value="1"/>
</dbReference>
<gene>
    <name evidence="11" type="ORF">J437_LFUL009423</name>
</gene>
<dbReference type="Gene3D" id="3.30.40.10">
    <property type="entry name" value="Zinc/RING finger domain, C3HC4 (zinc finger)"/>
    <property type="match status" value="1"/>
</dbReference>
<dbReference type="GO" id="GO:0061630">
    <property type="term" value="F:ubiquitin protein ligase activity"/>
    <property type="evidence" value="ECO:0007669"/>
    <property type="project" value="UniProtKB-EC"/>
</dbReference>
<dbReference type="GO" id="GO:0005737">
    <property type="term" value="C:cytoplasm"/>
    <property type="evidence" value="ECO:0007669"/>
    <property type="project" value="TreeGrafter"/>
</dbReference>
<keyword evidence="6" id="KW-0833">Ubl conjugation pathway</keyword>
<keyword evidence="12" id="KW-1185">Reference proteome</keyword>
<evidence type="ECO:0000256" key="4">
    <source>
        <dbReference type="ARBA" id="ARBA00022723"/>
    </source>
</evidence>
<name>A0A8K0P666_LADFU</name>
<dbReference type="GO" id="GO:0008270">
    <property type="term" value="F:zinc ion binding"/>
    <property type="evidence" value="ECO:0007669"/>
    <property type="project" value="UniProtKB-KW"/>
</dbReference>
<feature type="compositionally biased region" description="Basic and acidic residues" evidence="9">
    <location>
        <begin position="289"/>
        <end position="299"/>
    </location>
</feature>
<evidence type="ECO:0000256" key="2">
    <source>
        <dbReference type="ARBA" id="ARBA00012483"/>
    </source>
</evidence>
<dbReference type="OrthoDB" id="8062037at2759"/>
<dbReference type="AlphaFoldDB" id="A0A8K0P666"/>
<dbReference type="PROSITE" id="PS50089">
    <property type="entry name" value="ZF_RING_2"/>
    <property type="match status" value="1"/>
</dbReference>
<evidence type="ECO:0000256" key="5">
    <source>
        <dbReference type="ARBA" id="ARBA00022771"/>
    </source>
</evidence>
<dbReference type="EMBL" id="KZ308611">
    <property type="protein sequence ID" value="KAG8232324.1"/>
    <property type="molecule type" value="Genomic_DNA"/>
</dbReference>
<evidence type="ECO:0000313" key="11">
    <source>
        <dbReference type="EMBL" id="KAG8232324.1"/>
    </source>
</evidence>
<reference evidence="11" key="1">
    <citation type="submission" date="2013-04" db="EMBL/GenBank/DDBJ databases">
        <authorList>
            <person name="Qu J."/>
            <person name="Murali S.C."/>
            <person name="Bandaranaike D."/>
            <person name="Bellair M."/>
            <person name="Blankenburg K."/>
            <person name="Chao H."/>
            <person name="Dinh H."/>
            <person name="Doddapaneni H."/>
            <person name="Downs B."/>
            <person name="Dugan-Rocha S."/>
            <person name="Elkadiri S."/>
            <person name="Gnanaolivu R.D."/>
            <person name="Hernandez B."/>
            <person name="Javaid M."/>
            <person name="Jayaseelan J.C."/>
            <person name="Lee S."/>
            <person name="Li M."/>
            <person name="Ming W."/>
            <person name="Munidasa M."/>
            <person name="Muniz J."/>
            <person name="Nguyen L."/>
            <person name="Ongeri F."/>
            <person name="Osuji N."/>
            <person name="Pu L.-L."/>
            <person name="Puazo M."/>
            <person name="Qu C."/>
            <person name="Quiroz J."/>
            <person name="Raj R."/>
            <person name="Weissenberger G."/>
            <person name="Xin Y."/>
            <person name="Zou X."/>
            <person name="Han Y."/>
            <person name="Richards S."/>
            <person name="Worley K."/>
            <person name="Muzny D."/>
            <person name="Gibbs R."/>
        </authorList>
    </citation>
    <scope>NUCLEOTIDE SEQUENCE</scope>
    <source>
        <strain evidence="11">Sampled in the wild</strain>
    </source>
</reference>
<comment type="catalytic activity">
    <reaction evidence="1">
        <text>S-ubiquitinyl-[E2 ubiquitin-conjugating enzyme]-L-cysteine + [acceptor protein]-L-lysine = [E2 ubiquitin-conjugating enzyme]-L-cysteine + N(6)-ubiquitinyl-[acceptor protein]-L-lysine.</text>
        <dbReference type="EC" id="2.3.2.27"/>
    </reaction>
</comment>
<dbReference type="PANTHER" id="PTHR15710:SF243">
    <property type="entry name" value="E3 UBIQUITIN-PROTEIN LIGASE PRAJA-2 ISOFORM X1"/>
    <property type="match status" value="1"/>
</dbReference>
<dbReference type="Pfam" id="PF14369">
    <property type="entry name" value="Zn_ribbon_19"/>
    <property type="match status" value="1"/>
</dbReference>
<dbReference type="SUPFAM" id="SSF57850">
    <property type="entry name" value="RING/U-box"/>
    <property type="match status" value="1"/>
</dbReference>
<evidence type="ECO:0000256" key="8">
    <source>
        <dbReference type="PROSITE-ProRule" id="PRU00175"/>
    </source>
</evidence>
<evidence type="ECO:0000256" key="6">
    <source>
        <dbReference type="ARBA" id="ARBA00022786"/>
    </source>
</evidence>
<evidence type="ECO:0000256" key="1">
    <source>
        <dbReference type="ARBA" id="ARBA00000900"/>
    </source>
</evidence>
<protein>
    <recommendedName>
        <fullName evidence="2">RING-type E3 ubiquitin transferase</fullName>
        <ecNumber evidence="2">2.3.2.27</ecNumber>
    </recommendedName>
</protein>
<dbReference type="InterPro" id="IPR039525">
    <property type="entry name" value="RNF126-like_zinc-ribbon"/>
</dbReference>
<dbReference type="GO" id="GO:0016567">
    <property type="term" value="P:protein ubiquitination"/>
    <property type="evidence" value="ECO:0007669"/>
    <property type="project" value="TreeGrafter"/>
</dbReference>
<evidence type="ECO:0000313" key="12">
    <source>
        <dbReference type="Proteomes" id="UP000792457"/>
    </source>
</evidence>
<dbReference type="InterPro" id="IPR013083">
    <property type="entry name" value="Znf_RING/FYVE/PHD"/>
</dbReference>